<protein>
    <submittedName>
        <fullName evidence="4">Ras GTPase</fullName>
    </submittedName>
</protein>
<dbReference type="PANTHER" id="PTHR24070">
    <property type="entry name" value="RAS, DI-RAS, AND RHEB FAMILY MEMBERS OF SMALL GTPASE SUPERFAMILY"/>
    <property type="match status" value="1"/>
</dbReference>
<keyword evidence="1" id="KW-0547">Nucleotide-binding</keyword>
<dbReference type="AlphaFoldDB" id="A0A7C8PLB4"/>
<feature type="region of interest" description="Disordered" evidence="3">
    <location>
        <begin position="186"/>
        <end position="207"/>
    </location>
</feature>
<evidence type="ECO:0000313" key="4">
    <source>
        <dbReference type="EMBL" id="KAF3170907.1"/>
    </source>
</evidence>
<dbReference type="Pfam" id="PF00071">
    <property type="entry name" value="Ras"/>
    <property type="match status" value="1"/>
</dbReference>
<dbReference type="SUPFAM" id="SSF52540">
    <property type="entry name" value="P-loop containing nucleoside triphosphate hydrolases"/>
    <property type="match status" value="1"/>
</dbReference>
<reference evidence="4 5" key="1">
    <citation type="submission" date="2019-06" db="EMBL/GenBank/DDBJ databases">
        <authorList>
            <person name="Palmer J.M."/>
        </authorList>
    </citation>
    <scope>NUCLEOTIDE SEQUENCE [LARGE SCALE GENOMIC DNA]</scope>
    <source>
        <strain evidence="4 5">TWF788</strain>
    </source>
</reference>
<evidence type="ECO:0000256" key="2">
    <source>
        <dbReference type="ARBA" id="ARBA00023134"/>
    </source>
</evidence>
<dbReference type="EMBL" id="JAABOE010000072">
    <property type="protein sequence ID" value="KAF3170907.1"/>
    <property type="molecule type" value="Genomic_DNA"/>
</dbReference>
<dbReference type="GO" id="GO:0007165">
    <property type="term" value="P:signal transduction"/>
    <property type="evidence" value="ECO:0007669"/>
    <property type="project" value="InterPro"/>
</dbReference>
<evidence type="ECO:0000313" key="5">
    <source>
        <dbReference type="Proteomes" id="UP000479691"/>
    </source>
</evidence>
<gene>
    <name evidence="4" type="primary">RAS1_1</name>
    <name evidence="4" type="ORF">TWF788_010076</name>
</gene>
<dbReference type="InterPro" id="IPR001806">
    <property type="entry name" value="Small_GTPase"/>
</dbReference>
<comment type="caution">
    <text evidence="4">The sequence shown here is derived from an EMBL/GenBank/DDBJ whole genome shotgun (WGS) entry which is preliminary data.</text>
</comment>
<dbReference type="GO" id="GO:0005525">
    <property type="term" value="F:GTP binding"/>
    <property type="evidence" value="ECO:0007669"/>
    <property type="project" value="UniProtKB-KW"/>
</dbReference>
<dbReference type="PRINTS" id="PR00449">
    <property type="entry name" value="RASTRNSFRMNG"/>
</dbReference>
<dbReference type="SMART" id="SM00175">
    <property type="entry name" value="RAB"/>
    <property type="match status" value="1"/>
</dbReference>
<dbReference type="Gene3D" id="3.40.50.300">
    <property type="entry name" value="P-loop containing nucleotide triphosphate hydrolases"/>
    <property type="match status" value="1"/>
</dbReference>
<name>A0A7C8PLB4_ORBOL</name>
<dbReference type="GO" id="GO:0016020">
    <property type="term" value="C:membrane"/>
    <property type="evidence" value="ECO:0007669"/>
    <property type="project" value="InterPro"/>
</dbReference>
<keyword evidence="2" id="KW-0342">GTP-binding</keyword>
<dbReference type="GO" id="GO:0003924">
    <property type="term" value="F:GTPase activity"/>
    <property type="evidence" value="ECO:0007669"/>
    <property type="project" value="InterPro"/>
</dbReference>
<sequence length="230" mass="26159">MAADKTNRIFIREYRFLLLGSPGSGKWSFIIKLMGYRSCFQDIEDLVPRGGGDSHRKQCVIDDDEFALLDVLPIYEADGLQAYPSWFCPVDGYIILYSITSRKSFEEVSAIYEQIQRVSGGLSCNILLAGNKSDLEAEREVSTEEGRALAESLGAVFFEVSARNDFYIDWSVHSLVRRIKRPDGPRVAKKREEEDQDEAEAEGRRKHSFRAASAWVVNKVTKRGNWGFSW</sequence>
<dbReference type="PROSITE" id="PS51421">
    <property type="entry name" value="RAS"/>
    <property type="match status" value="1"/>
</dbReference>
<organism evidence="4 5">
    <name type="scientific">Orbilia oligospora</name>
    <name type="common">Nematode-trapping fungus</name>
    <name type="synonym">Arthrobotrys oligospora</name>
    <dbReference type="NCBI Taxonomy" id="2813651"/>
    <lineage>
        <taxon>Eukaryota</taxon>
        <taxon>Fungi</taxon>
        <taxon>Dikarya</taxon>
        <taxon>Ascomycota</taxon>
        <taxon>Pezizomycotina</taxon>
        <taxon>Orbiliomycetes</taxon>
        <taxon>Orbiliales</taxon>
        <taxon>Orbiliaceae</taxon>
        <taxon>Orbilia</taxon>
    </lineage>
</organism>
<accession>A0A7C8PLB4</accession>
<dbReference type="InterPro" id="IPR027417">
    <property type="entry name" value="P-loop_NTPase"/>
</dbReference>
<dbReference type="Proteomes" id="UP000479691">
    <property type="component" value="Unassembled WGS sequence"/>
</dbReference>
<dbReference type="InterPro" id="IPR020849">
    <property type="entry name" value="Small_GTPase_Ras-type"/>
</dbReference>
<evidence type="ECO:0000256" key="1">
    <source>
        <dbReference type="ARBA" id="ARBA00022741"/>
    </source>
</evidence>
<dbReference type="SMART" id="SM00173">
    <property type="entry name" value="RAS"/>
    <property type="match status" value="1"/>
</dbReference>
<dbReference type="PROSITE" id="PS51419">
    <property type="entry name" value="RAB"/>
    <property type="match status" value="1"/>
</dbReference>
<proteinExistence type="predicted"/>
<evidence type="ECO:0000256" key="3">
    <source>
        <dbReference type="SAM" id="MobiDB-lite"/>
    </source>
</evidence>